<accession>A0A9N9HVB1</accession>
<evidence type="ECO:0000256" key="1">
    <source>
        <dbReference type="SAM" id="MobiDB-lite"/>
    </source>
</evidence>
<keyword evidence="3" id="KW-1185">Reference proteome</keyword>
<proteinExistence type="predicted"/>
<comment type="caution">
    <text evidence="2">The sequence shown here is derived from an EMBL/GenBank/DDBJ whole genome shotgun (WGS) entry which is preliminary data.</text>
</comment>
<reference evidence="2" key="1">
    <citation type="submission" date="2021-06" db="EMBL/GenBank/DDBJ databases">
        <authorList>
            <person name="Kallberg Y."/>
            <person name="Tangrot J."/>
            <person name="Rosling A."/>
        </authorList>
    </citation>
    <scope>NUCLEOTIDE SEQUENCE</scope>
    <source>
        <strain evidence="2">87-6 pot B 2015</strain>
    </source>
</reference>
<dbReference type="Proteomes" id="UP000789375">
    <property type="component" value="Unassembled WGS sequence"/>
</dbReference>
<sequence length="146" mass="16318">MTAADCKALQILKVKAPNTGSIEAQINQKRLIRSIMAVQKRKRGGEGQKEAQEQGTDLKSKQSEVKPNRTEGSKRMKSNLHIDMGEAVIKLGAEHLRYIIPCVDNFHIIGCFALTEQWKLLLHIMTRTELIINTPTLLAQNIGSQT</sequence>
<dbReference type="AlphaFoldDB" id="A0A9N9HVB1"/>
<evidence type="ECO:0000313" key="3">
    <source>
        <dbReference type="Proteomes" id="UP000789375"/>
    </source>
</evidence>
<dbReference type="EMBL" id="CAJVPP010009910">
    <property type="protein sequence ID" value="CAG8707640.1"/>
    <property type="molecule type" value="Genomic_DNA"/>
</dbReference>
<evidence type="ECO:0000313" key="2">
    <source>
        <dbReference type="EMBL" id="CAG8707640.1"/>
    </source>
</evidence>
<feature type="region of interest" description="Disordered" evidence="1">
    <location>
        <begin position="39"/>
        <end position="77"/>
    </location>
</feature>
<organism evidence="2 3">
    <name type="scientific">Funneliformis mosseae</name>
    <name type="common">Endomycorrhizal fungus</name>
    <name type="synonym">Glomus mosseae</name>
    <dbReference type="NCBI Taxonomy" id="27381"/>
    <lineage>
        <taxon>Eukaryota</taxon>
        <taxon>Fungi</taxon>
        <taxon>Fungi incertae sedis</taxon>
        <taxon>Mucoromycota</taxon>
        <taxon>Glomeromycotina</taxon>
        <taxon>Glomeromycetes</taxon>
        <taxon>Glomerales</taxon>
        <taxon>Glomeraceae</taxon>
        <taxon>Funneliformis</taxon>
    </lineage>
</organism>
<protein>
    <submittedName>
        <fullName evidence="2">2692_t:CDS:1</fullName>
    </submittedName>
</protein>
<gene>
    <name evidence="2" type="ORF">FMOSSE_LOCUS14117</name>
</gene>
<name>A0A9N9HVB1_FUNMO</name>
<feature type="compositionally biased region" description="Basic and acidic residues" evidence="1">
    <location>
        <begin position="44"/>
        <end position="74"/>
    </location>
</feature>